<dbReference type="OrthoDB" id="47514at2759"/>
<gene>
    <name evidence="2" type="ORF">SEMRO_35_G022280.1</name>
</gene>
<feature type="region of interest" description="Disordered" evidence="1">
    <location>
        <begin position="25"/>
        <end position="56"/>
    </location>
</feature>
<evidence type="ECO:0000256" key="1">
    <source>
        <dbReference type="SAM" id="MobiDB-lite"/>
    </source>
</evidence>
<comment type="caution">
    <text evidence="2">The sequence shown here is derived from an EMBL/GenBank/DDBJ whole genome shotgun (WGS) entry which is preliminary data.</text>
</comment>
<dbReference type="EMBL" id="CAICTM010000035">
    <property type="protein sequence ID" value="CAB9498295.1"/>
    <property type="molecule type" value="Genomic_DNA"/>
</dbReference>
<organism evidence="2 3">
    <name type="scientific">Seminavis robusta</name>
    <dbReference type="NCBI Taxonomy" id="568900"/>
    <lineage>
        <taxon>Eukaryota</taxon>
        <taxon>Sar</taxon>
        <taxon>Stramenopiles</taxon>
        <taxon>Ochrophyta</taxon>
        <taxon>Bacillariophyta</taxon>
        <taxon>Bacillariophyceae</taxon>
        <taxon>Bacillariophycidae</taxon>
        <taxon>Naviculales</taxon>
        <taxon>Naviculaceae</taxon>
        <taxon>Seminavis</taxon>
    </lineage>
</organism>
<dbReference type="Proteomes" id="UP001153069">
    <property type="component" value="Unassembled WGS sequence"/>
</dbReference>
<reference evidence="2" key="1">
    <citation type="submission" date="2020-06" db="EMBL/GenBank/DDBJ databases">
        <authorList>
            <consortium name="Plant Systems Biology data submission"/>
        </authorList>
    </citation>
    <scope>NUCLEOTIDE SEQUENCE</scope>
    <source>
        <strain evidence="2">D6</strain>
    </source>
</reference>
<keyword evidence="3" id="KW-1185">Reference proteome</keyword>
<feature type="region of interest" description="Disordered" evidence="1">
    <location>
        <begin position="104"/>
        <end position="147"/>
    </location>
</feature>
<proteinExistence type="predicted"/>
<evidence type="ECO:0000313" key="2">
    <source>
        <dbReference type="EMBL" id="CAB9498295.1"/>
    </source>
</evidence>
<protein>
    <submittedName>
        <fullName evidence="2">Uncharacterized protein</fullName>
    </submittedName>
</protein>
<dbReference type="AlphaFoldDB" id="A0A9N8H3W2"/>
<name>A0A9N8H3W2_9STRA</name>
<evidence type="ECO:0000313" key="3">
    <source>
        <dbReference type="Proteomes" id="UP001153069"/>
    </source>
</evidence>
<sequence>MSSSAMLIRRSFQVFERLSLRPGAAALSSTGGYPTPDRRLAFLSSKSGDSGRQPAEWRKQQLDALENKFQQGDEDEASIANLIQDDEDLQPMWKAMESRVKNRRSLTVAQASGKTGRANIRKTDEDVWLQEGLYGDEEEGDNSQRKS</sequence>
<accession>A0A9N8H3W2</accession>